<feature type="compositionally biased region" description="Polar residues" evidence="1">
    <location>
        <begin position="107"/>
        <end position="117"/>
    </location>
</feature>
<feature type="region of interest" description="Disordered" evidence="1">
    <location>
        <begin position="91"/>
        <end position="134"/>
    </location>
</feature>
<accession>A0A0R3U065</accession>
<reference evidence="4" key="1">
    <citation type="submission" date="2017-02" db="UniProtKB">
        <authorList>
            <consortium name="WormBaseParasite"/>
        </authorList>
    </citation>
    <scope>IDENTIFICATION</scope>
</reference>
<feature type="compositionally biased region" description="Basic and acidic residues" evidence="1">
    <location>
        <begin position="94"/>
        <end position="105"/>
    </location>
</feature>
<reference evidence="2 3" key="2">
    <citation type="submission" date="2018-11" db="EMBL/GenBank/DDBJ databases">
        <authorList>
            <consortium name="Pathogen Informatics"/>
        </authorList>
    </citation>
    <scope>NUCLEOTIDE SEQUENCE [LARGE SCALE GENOMIC DNA]</scope>
</reference>
<evidence type="ECO:0000256" key="1">
    <source>
        <dbReference type="SAM" id="MobiDB-lite"/>
    </source>
</evidence>
<keyword evidence="3" id="KW-1185">Reference proteome</keyword>
<feature type="compositionally biased region" description="Basic and acidic residues" evidence="1">
    <location>
        <begin position="118"/>
        <end position="132"/>
    </location>
</feature>
<evidence type="ECO:0000313" key="4">
    <source>
        <dbReference type="WBParaSite" id="HNAJ_0001351401-mRNA-1"/>
    </source>
</evidence>
<name>A0A0R3U065_RODNA</name>
<proteinExistence type="predicted"/>
<sequence>MRLSVMFQLKNDQIIQLEERLQESGQQVRVLENAASRAGDEMRTSSASLAQRDAELAELREALGASQAAHTAATKRCEEIRAELLGAVEQQQQESDRTLRQKEKQIGTLQESLNSLQKESDRSSKRNEKKMTDNLAYVEKLKDQLKESTQEKVRYINLSNDQLVPQREMAKQLTTTKQNSFKLEKEISEKKSQISTMEEQIGSLNEQIHKLNADQDKLAELMSTKDLEIGRLRRIEAEFADFKRTVTENTPPCSTQISRAPEMEAQMTPQSPFRLEKFNQMVLLKTPQKTPKSILKQPGSECKRRRVLLISPERMSEVEDTPEERKTEMSHFDSMGTVDLDATPERGGASKLHLATRTPNAHGIPQIRVPNVRKTPSTGNANRGPPTNTRTSTRQTRSSRNHAITLSASTVAAVASEASWFESDETFGLGAEE</sequence>
<dbReference type="AlphaFoldDB" id="A0A0R3U065"/>
<feature type="region of interest" description="Disordered" evidence="1">
    <location>
        <begin position="355"/>
        <end position="405"/>
    </location>
</feature>
<dbReference type="EMBL" id="UZAE01015515">
    <property type="protein sequence ID" value="VDO16083.1"/>
    <property type="molecule type" value="Genomic_DNA"/>
</dbReference>
<dbReference type="Proteomes" id="UP000278807">
    <property type="component" value="Unassembled WGS sequence"/>
</dbReference>
<protein>
    <submittedName>
        <fullName evidence="4">Myosin_tail_1 domain-containing protein</fullName>
    </submittedName>
</protein>
<evidence type="ECO:0000313" key="3">
    <source>
        <dbReference type="Proteomes" id="UP000278807"/>
    </source>
</evidence>
<dbReference type="OrthoDB" id="10064612at2759"/>
<dbReference type="STRING" id="102285.A0A0R3U065"/>
<feature type="compositionally biased region" description="Low complexity" evidence="1">
    <location>
        <begin position="389"/>
        <end position="398"/>
    </location>
</feature>
<evidence type="ECO:0000313" key="2">
    <source>
        <dbReference type="EMBL" id="VDO16083.1"/>
    </source>
</evidence>
<organism evidence="4">
    <name type="scientific">Rodentolepis nana</name>
    <name type="common">Dwarf tapeworm</name>
    <name type="synonym">Hymenolepis nana</name>
    <dbReference type="NCBI Taxonomy" id="102285"/>
    <lineage>
        <taxon>Eukaryota</taxon>
        <taxon>Metazoa</taxon>
        <taxon>Spiralia</taxon>
        <taxon>Lophotrochozoa</taxon>
        <taxon>Platyhelminthes</taxon>
        <taxon>Cestoda</taxon>
        <taxon>Eucestoda</taxon>
        <taxon>Cyclophyllidea</taxon>
        <taxon>Hymenolepididae</taxon>
        <taxon>Rodentolepis</taxon>
    </lineage>
</organism>
<dbReference type="WBParaSite" id="HNAJ_0001351401-mRNA-1">
    <property type="protein sequence ID" value="HNAJ_0001351401-mRNA-1"/>
    <property type="gene ID" value="HNAJ_0001351401"/>
</dbReference>
<gene>
    <name evidence="2" type="ORF">HNAJ_LOCUS13488</name>
</gene>
<feature type="compositionally biased region" description="Polar residues" evidence="1">
    <location>
        <begin position="374"/>
        <end position="388"/>
    </location>
</feature>